<sequence>MNSVIYNALSDSATLFVVAIDKDTQKEIAFYQVDQFENHGFELVVFTD</sequence>
<protein>
    <submittedName>
        <fullName evidence="1">Uncharacterized protein</fullName>
    </submittedName>
</protein>
<reference evidence="1" key="2">
    <citation type="submission" date="2021-04" db="EMBL/GenBank/DDBJ databases">
        <authorList>
            <person name="Gilroy R."/>
        </authorList>
    </citation>
    <scope>NUCLEOTIDE SEQUENCE</scope>
    <source>
        <strain evidence="1">CHK160-9182</strain>
    </source>
</reference>
<name>A0A9D1Q434_9GAMM</name>
<evidence type="ECO:0000313" key="1">
    <source>
        <dbReference type="EMBL" id="HIW05769.1"/>
    </source>
</evidence>
<gene>
    <name evidence="1" type="ORF">H9889_00355</name>
</gene>
<comment type="caution">
    <text evidence="1">The sequence shown here is derived from an EMBL/GenBank/DDBJ whole genome shotgun (WGS) entry which is preliminary data.</text>
</comment>
<proteinExistence type="predicted"/>
<evidence type="ECO:0000313" key="2">
    <source>
        <dbReference type="Proteomes" id="UP000823934"/>
    </source>
</evidence>
<dbReference type="AlphaFoldDB" id="A0A9D1Q434"/>
<reference evidence="1" key="1">
    <citation type="journal article" date="2021" name="PeerJ">
        <title>Extensive microbial diversity within the chicken gut microbiome revealed by metagenomics and culture.</title>
        <authorList>
            <person name="Gilroy R."/>
            <person name="Ravi A."/>
            <person name="Getino M."/>
            <person name="Pursley I."/>
            <person name="Horton D.L."/>
            <person name="Alikhan N.F."/>
            <person name="Baker D."/>
            <person name="Gharbi K."/>
            <person name="Hall N."/>
            <person name="Watson M."/>
            <person name="Adriaenssens E.M."/>
            <person name="Foster-Nyarko E."/>
            <person name="Jarju S."/>
            <person name="Secka A."/>
            <person name="Antonio M."/>
            <person name="Oren A."/>
            <person name="Chaudhuri R.R."/>
            <person name="La Ragione R."/>
            <person name="Hildebrand F."/>
            <person name="Pallen M.J."/>
        </authorList>
    </citation>
    <scope>NUCLEOTIDE SEQUENCE</scope>
    <source>
        <strain evidence="1">CHK160-9182</strain>
    </source>
</reference>
<dbReference type="Proteomes" id="UP000823934">
    <property type="component" value="Unassembled WGS sequence"/>
</dbReference>
<dbReference type="EMBL" id="DXHP01000009">
    <property type="protein sequence ID" value="HIW05769.1"/>
    <property type="molecule type" value="Genomic_DNA"/>
</dbReference>
<organism evidence="1 2">
    <name type="scientific">Candidatus Ignatzschineria merdigallinarum</name>
    <dbReference type="NCBI Taxonomy" id="2838621"/>
    <lineage>
        <taxon>Bacteria</taxon>
        <taxon>Pseudomonadati</taxon>
        <taxon>Pseudomonadota</taxon>
        <taxon>Gammaproteobacteria</taxon>
        <taxon>Cardiobacteriales</taxon>
        <taxon>Ignatzschineriaceae</taxon>
        <taxon>Ignatzschineria</taxon>
    </lineage>
</organism>
<accession>A0A9D1Q434</accession>